<dbReference type="RefSeq" id="XP_022285783.1">
    <property type="nucleotide sequence ID" value="XM_022429190.1"/>
</dbReference>
<dbReference type="Proteomes" id="UP000078397">
    <property type="component" value="Unassembled WGS sequence"/>
</dbReference>
<evidence type="ECO:0000313" key="2">
    <source>
        <dbReference type="Proteomes" id="UP000078397"/>
    </source>
</evidence>
<keyword evidence="2" id="KW-1185">Reference proteome</keyword>
<dbReference type="AlphaFoldDB" id="A0A219ARG2"/>
<reference evidence="1 2" key="1">
    <citation type="journal article" date="2016" name="PLoS Pathog.">
        <title>Biosynthesis of antibiotic leucinostatins in bio-control fungus Purpureocillium lilacinum and their inhibition on phytophthora revealed by genome mining.</title>
        <authorList>
            <person name="Wang G."/>
            <person name="Liu Z."/>
            <person name="Lin R."/>
            <person name="Li E."/>
            <person name="Mao Z."/>
            <person name="Ling J."/>
            <person name="Yang Y."/>
            <person name="Yin W.B."/>
            <person name="Xie B."/>
        </authorList>
    </citation>
    <scope>NUCLEOTIDE SEQUENCE [LARGE SCALE GENOMIC DNA]</scope>
    <source>
        <strain evidence="1">170</strain>
    </source>
</reference>
<name>A0A219ARG2_METCM</name>
<organism evidence="1 2">
    <name type="scientific">Pochonia chlamydosporia 170</name>
    <dbReference type="NCBI Taxonomy" id="1380566"/>
    <lineage>
        <taxon>Eukaryota</taxon>
        <taxon>Fungi</taxon>
        <taxon>Dikarya</taxon>
        <taxon>Ascomycota</taxon>
        <taxon>Pezizomycotina</taxon>
        <taxon>Sordariomycetes</taxon>
        <taxon>Hypocreomycetidae</taxon>
        <taxon>Hypocreales</taxon>
        <taxon>Clavicipitaceae</taxon>
        <taxon>Pochonia</taxon>
    </lineage>
</organism>
<accession>A0A219ARG2</accession>
<sequence>MCVTWLSTGYMAPHQYSNQYIKVRVWLADSGQGKVVVLKDIILITFMSSARVRLAGIVLSSNKTNTCRHSSSCPGARKQSHAFQITHAHHNIEGNESNNLQARNLNQCGLSRFVSEC</sequence>
<gene>
    <name evidence="1" type="ORF">VFPPC_17487</name>
</gene>
<dbReference type="KEGG" id="pchm:VFPPC_17487"/>
<evidence type="ECO:0000313" key="1">
    <source>
        <dbReference type="EMBL" id="OWT43350.1"/>
    </source>
</evidence>
<protein>
    <submittedName>
        <fullName evidence="1">Uncharacterized protein</fullName>
    </submittedName>
</protein>
<proteinExistence type="predicted"/>
<dbReference type="EMBL" id="LSBJ02000002">
    <property type="protein sequence ID" value="OWT43350.1"/>
    <property type="molecule type" value="Genomic_DNA"/>
</dbReference>
<comment type="caution">
    <text evidence="1">The sequence shown here is derived from an EMBL/GenBank/DDBJ whole genome shotgun (WGS) entry which is preliminary data.</text>
</comment>
<dbReference type="GeneID" id="33936445"/>